<organism evidence="2 3">
    <name type="scientific">Lachnoanaerobaculum saburreum</name>
    <dbReference type="NCBI Taxonomy" id="467210"/>
    <lineage>
        <taxon>Bacteria</taxon>
        <taxon>Bacillati</taxon>
        <taxon>Bacillota</taxon>
        <taxon>Clostridia</taxon>
        <taxon>Lachnospirales</taxon>
        <taxon>Lachnospiraceae</taxon>
        <taxon>Lachnoanaerobaculum</taxon>
    </lineage>
</organism>
<keyword evidence="1" id="KW-0732">Signal</keyword>
<dbReference type="Proteomes" id="UP000070394">
    <property type="component" value="Unassembled WGS sequence"/>
</dbReference>
<feature type="signal peptide" evidence="1">
    <location>
        <begin position="1"/>
        <end position="26"/>
    </location>
</feature>
<sequence>MKRLKNKIKCIMILAVVIGLSISCNKVNVVKQNADKEELYNSYIRYENLSNNATSGYNIVGKKFSLINSTMNLDIDYPCVLGMEDVEKQEQINKLIFLISTGTYYDIFVHNGLEVSSNYSIIYSDESYLSIKYDGFVVVREANRPHYMCFCLNVDLKTGEVIKLEDLVDIEKLKDKFVKDNFTVVKGLDENIPVDEKGWKDLFNKYLKYPFLDEDDLHNYDFYFTNNKIGLIISCNTDAGGRYIILESNDNLSLADIKR</sequence>
<proteinExistence type="predicted"/>
<dbReference type="EMBL" id="LSDA01000135">
    <property type="protein sequence ID" value="KXB54072.1"/>
    <property type="molecule type" value="Genomic_DNA"/>
</dbReference>
<reference evidence="3" key="1">
    <citation type="submission" date="2016-01" db="EMBL/GenBank/DDBJ databases">
        <authorList>
            <person name="Mitreva M."/>
            <person name="Pepin K.H."/>
            <person name="Mihindukulasuriya K.A."/>
            <person name="Fulton R."/>
            <person name="Fronick C."/>
            <person name="O'Laughlin M."/>
            <person name="Miner T."/>
            <person name="Herter B."/>
            <person name="Rosa B.A."/>
            <person name="Cordes M."/>
            <person name="Tomlinson C."/>
            <person name="Wollam A."/>
            <person name="Palsikar V.B."/>
            <person name="Mardis E.R."/>
            <person name="Wilson R.K."/>
        </authorList>
    </citation>
    <scope>NUCLEOTIDE SEQUENCE [LARGE SCALE GENOMIC DNA]</scope>
    <source>
        <strain evidence="3">DNF00896</strain>
    </source>
</reference>
<keyword evidence="3" id="KW-1185">Reference proteome</keyword>
<dbReference type="STRING" id="467210.HMPREF1866_02408"/>
<evidence type="ECO:0000313" key="2">
    <source>
        <dbReference type="EMBL" id="KXB54072.1"/>
    </source>
</evidence>
<gene>
    <name evidence="2" type="ORF">HMPREF1866_02408</name>
</gene>
<accession>A0A133ZF45</accession>
<evidence type="ECO:0000313" key="3">
    <source>
        <dbReference type="Proteomes" id="UP000070394"/>
    </source>
</evidence>
<feature type="chain" id="PRO_5039448944" evidence="1">
    <location>
        <begin position="27"/>
        <end position="259"/>
    </location>
</feature>
<comment type="caution">
    <text evidence="2">The sequence shown here is derived from an EMBL/GenBank/DDBJ whole genome shotgun (WGS) entry which is preliminary data.</text>
</comment>
<dbReference type="PATRIC" id="fig|467210.3.peg.2381"/>
<dbReference type="AlphaFoldDB" id="A0A133ZF45"/>
<dbReference type="PROSITE" id="PS51257">
    <property type="entry name" value="PROKAR_LIPOPROTEIN"/>
    <property type="match status" value="1"/>
</dbReference>
<evidence type="ECO:0000256" key="1">
    <source>
        <dbReference type="SAM" id="SignalP"/>
    </source>
</evidence>
<dbReference type="Gene3D" id="3.30.565.40">
    <property type="entry name" value="Fervidobacterium nodosum Rt17-B1 like"/>
    <property type="match status" value="1"/>
</dbReference>
<protein>
    <submittedName>
        <fullName evidence="2">Uncharacterized protein</fullName>
    </submittedName>
</protein>
<name>A0A133ZF45_9FIRM</name>